<dbReference type="Proteomes" id="UP000071065">
    <property type="component" value="Chromosome"/>
</dbReference>
<dbReference type="OrthoDB" id="6399881at2"/>
<dbReference type="EMBL" id="CP013251">
    <property type="protein sequence ID" value="AMO56972.1"/>
    <property type="molecule type" value="Genomic_DNA"/>
</dbReference>
<proteinExistence type="predicted"/>
<gene>
    <name evidence="1" type="ORF">EZMO1_2932</name>
</gene>
<name>A0A142BDZ6_9GAMM</name>
<dbReference type="AlphaFoldDB" id="A0A142BDZ6"/>
<dbReference type="RefSeq" id="WP_145912619.1">
    <property type="nucleotide sequence ID" value="NZ_CP013251.1"/>
</dbReference>
<reference evidence="1 2" key="1">
    <citation type="journal article" date="2016" name="Front. Microbiol.">
        <title>Genomic Insight into the Host-Endosymbiont Relationship of Endozoicomonas montiporae CL-33(T) with its Coral Host.</title>
        <authorList>
            <person name="Ding J.-Y."/>
            <person name="Shiu J.-H."/>
            <person name="Chen W.-M."/>
            <person name="Chiang Y.-R."/>
            <person name="Tang S.-L."/>
        </authorList>
    </citation>
    <scope>NUCLEOTIDE SEQUENCE [LARGE SCALE GENOMIC DNA]</scope>
    <source>
        <strain evidence="1 2">CL-33</strain>
    </source>
</reference>
<dbReference type="KEGG" id="emp:EZMO1_2932"/>
<evidence type="ECO:0000313" key="2">
    <source>
        <dbReference type="Proteomes" id="UP000071065"/>
    </source>
</evidence>
<organism evidence="1 2">
    <name type="scientific">Endozoicomonas montiporae CL-33</name>
    <dbReference type="NCBI Taxonomy" id="570277"/>
    <lineage>
        <taxon>Bacteria</taxon>
        <taxon>Pseudomonadati</taxon>
        <taxon>Pseudomonadota</taxon>
        <taxon>Gammaproteobacteria</taxon>
        <taxon>Oceanospirillales</taxon>
        <taxon>Endozoicomonadaceae</taxon>
        <taxon>Endozoicomonas</taxon>
    </lineage>
</organism>
<sequence length="106" mass="12760">MVFHGVTRQICQRRRVPLTEINSGYCYDWARLALQYCPSAQLFYIRRLVPHAFIYFSGQWFDAQAPSGVRHWRLLPLLKPYRELFQSKDLVCWQPGDGYWHKKLRL</sequence>
<dbReference type="PATRIC" id="fig|570277.3.peg.3167"/>
<accession>A0A142BDZ6</accession>
<dbReference type="STRING" id="570277.EZMO1_2932"/>
<protein>
    <submittedName>
        <fullName evidence="1">Uncharacterized protein</fullName>
    </submittedName>
</protein>
<evidence type="ECO:0000313" key="1">
    <source>
        <dbReference type="EMBL" id="AMO56972.1"/>
    </source>
</evidence>